<dbReference type="PANTHER" id="PTHR10491">
    <property type="entry name" value="DTDP-4-DEHYDRORHAMNOSE REDUCTASE"/>
    <property type="match status" value="1"/>
</dbReference>
<reference evidence="8" key="1">
    <citation type="submission" date="2021-11" db="EMBL/GenBank/DDBJ databases">
        <title>The complete genome of Massilia sp sp. G4R7.</title>
        <authorList>
            <person name="Liu L."/>
            <person name="Yue J."/>
            <person name="Yuan J."/>
            <person name="Yang F."/>
            <person name="Li L."/>
        </authorList>
    </citation>
    <scope>NUCLEOTIDE SEQUENCE</scope>
    <source>
        <strain evidence="8">G4R7</strain>
    </source>
</reference>
<evidence type="ECO:0000256" key="2">
    <source>
        <dbReference type="ARBA" id="ARBA00010944"/>
    </source>
</evidence>
<evidence type="ECO:0000313" key="8">
    <source>
        <dbReference type="EMBL" id="MCD2515598.1"/>
    </source>
</evidence>
<dbReference type="InterPro" id="IPR029903">
    <property type="entry name" value="RmlD-like-bd"/>
</dbReference>
<comment type="caution">
    <text evidence="8">The sequence shown here is derived from an EMBL/GenBank/DDBJ whole genome shotgun (WGS) entry which is preliminary data.</text>
</comment>
<comment type="function">
    <text evidence="6">Catalyzes the reduction of dTDP-6-deoxy-L-lyxo-4-hexulose to yield dTDP-L-rhamnose.</text>
</comment>
<comment type="pathway">
    <text evidence="1 6">Carbohydrate biosynthesis; dTDP-L-rhamnose biosynthesis.</text>
</comment>
<evidence type="ECO:0000313" key="9">
    <source>
        <dbReference type="Proteomes" id="UP001179361"/>
    </source>
</evidence>
<organism evidence="8 9">
    <name type="scientific">Massilia phyllostachyos</name>
    <dbReference type="NCBI Taxonomy" id="2898585"/>
    <lineage>
        <taxon>Bacteria</taxon>
        <taxon>Pseudomonadati</taxon>
        <taxon>Pseudomonadota</taxon>
        <taxon>Betaproteobacteria</taxon>
        <taxon>Burkholderiales</taxon>
        <taxon>Oxalobacteraceae</taxon>
        <taxon>Telluria group</taxon>
        <taxon>Massilia</taxon>
    </lineage>
</organism>
<dbReference type="Proteomes" id="UP001179361">
    <property type="component" value="Unassembled WGS sequence"/>
</dbReference>
<accession>A0ABS8Q249</accession>
<dbReference type="EC" id="1.1.1.133" evidence="3 6"/>
<keyword evidence="6" id="KW-0521">NADP</keyword>
<dbReference type="Gene3D" id="3.90.25.10">
    <property type="entry name" value="UDP-galactose 4-epimerase, domain 1"/>
    <property type="match status" value="1"/>
</dbReference>
<evidence type="ECO:0000256" key="6">
    <source>
        <dbReference type="RuleBase" id="RU364082"/>
    </source>
</evidence>
<dbReference type="InterPro" id="IPR036291">
    <property type="entry name" value="NAD(P)-bd_dom_sf"/>
</dbReference>
<gene>
    <name evidence="8" type="primary">rfbD</name>
    <name evidence="8" type="ORF">LQ564_04655</name>
</gene>
<feature type="domain" description="RmlD-like substrate binding" evidence="7">
    <location>
        <begin position="1"/>
        <end position="294"/>
    </location>
</feature>
<evidence type="ECO:0000256" key="4">
    <source>
        <dbReference type="ARBA" id="ARBA00017099"/>
    </source>
</evidence>
<comment type="similarity">
    <text evidence="2 6">Belongs to the dTDP-4-dehydrorhamnose reductase family.</text>
</comment>
<proteinExistence type="inferred from homology"/>
<evidence type="ECO:0000259" key="7">
    <source>
        <dbReference type="Pfam" id="PF04321"/>
    </source>
</evidence>
<protein>
    <recommendedName>
        <fullName evidence="4 6">dTDP-4-dehydrorhamnose reductase</fullName>
        <ecNumber evidence="3 6">1.1.1.133</ecNumber>
    </recommendedName>
</protein>
<dbReference type="NCBIfam" id="TIGR01214">
    <property type="entry name" value="rmlD"/>
    <property type="match status" value="1"/>
</dbReference>
<dbReference type="Gene3D" id="3.40.50.720">
    <property type="entry name" value="NAD(P)-binding Rossmann-like Domain"/>
    <property type="match status" value="1"/>
</dbReference>
<dbReference type="GO" id="GO:0008831">
    <property type="term" value="F:dTDP-4-dehydrorhamnose reductase activity"/>
    <property type="evidence" value="ECO:0007669"/>
    <property type="project" value="UniProtKB-EC"/>
</dbReference>
<dbReference type="PANTHER" id="PTHR10491:SF4">
    <property type="entry name" value="METHIONINE ADENOSYLTRANSFERASE 2 SUBUNIT BETA"/>
    <property type="match status" value="1"/>
</dbReference>
<evidence type="ECO:0000256" key="1">
    <source>
        <dbReference type="ARBA" id="ARBA00004781"/>
    </source>
</evidence>
<evidence type="ECO:0000256" key="5">
    <source>
        <dbReference type="ARBA" id="ARBA00048200"/>
    </source>
</evidence>
<dbReference type="InterPro" id="IPR005913">
    <property type="entry name" value="dTDP_dehydrorham_reduct"/>
</dbReference>
<comment type="catalytic activity">
    <reaction evidence="5 6">
        <text>dTDP-beta-L-rhamnose + NADP(+) = dTDP-4-dehydro-beta-L-rhamnose + NADPH + H(+)</text>
        <dbReference type="Rhea" id="RHEA:21796"/>
        <dbReference type="ChEBI" id="CHEBI:15378"/>
        <dbReference type="ChEBI" id="CHEBI:57510"/>
        <dbReference type="ChEBI" id="CHEBI:57783"/>
        <dbReference type="ChEBI" id="CHEBI:58349"/>
        <dbReference type="ChEBI" id="CHEBI:62830"/>
        <dbReference type="EC" id="1.1.1.133"/>
    </reaction>
</comment>
<dbReference type="SUPFAM" id="SSF51735">
    <property type="entry name" value="NAD(P)-binding Rossmann-fold domains"/>
    <property type="match status" value="1"/>
</dbReference>
<dbReference type="RefSeq" id="WP_231056900.1">
    <property type="nucleotide sequence ID" value="NZ_JAJNOC010000001.1"/>
</dbReference>
<keyword evidence="9" id="KW-1185">Reference proteome</keyword>
<dbReference type="Pfam" id="PF04321">
    <property type="entry name" value="RmlD_sub_bind"/>
    <property type="match status" value="1"/>
</dbReference>
<dbReference type="EMBL" id="JAJNOC010000001">
    <property type="protein sequence ID" value="MCD2515598.1"/>
    <property type="molecule type" value="Genomic_DNA"/>
</dbReference>
<comment type="cofactor">
    <cofactor evidence="6">
        <name>Mg(2+)</name>
        <dbReference type="ChEBI" id="CHEBI:18420"/>
    </cofactor>
    <text evidence="6">Binds 1 Mg(2+) ion per monomer.</text>
</comment>
<evidence type="ECO:0000256" key="3">
    <source>
        <dbReference type="ARBA" id="ARBA00012929"/>
    </source>
</evidence>
<dbReference type="CDD" id="cd05254">
    <property type="entry name" value="dTDP_HR_like_SDR_e"/>
    <property type="match status" value="1"/>
</dbReference>
<name>A0ABS8Q249_9BURK</name>
<keyword evidence="6 8" id="KW-0560">Oxidoreductase</keyword>
<sequence length="303" mass="32597">MKILLFGKDGQVGWELQRALALLGELHALGRQDADLGDARRLRERVRAVRPDVIVNAAAWTAVDRAETEEAAAYAVNAAGPAVLAEEAARLGSWLVHYSTDYVFDGRKEGAYREDDPVSPLSVYGRGKAAGEAGIRAAGARHLILRTGWVFGRGANFPRTILRLAREREQLRVVADQFGAPTGADLLADATVLALHHIAGLGAQADALSGTYHLAAAGRTSWHALARHVVAEAVSRGFVLRAQPEAILPIATRDWPAQAVRPANGTLDSARFRAAFGLAPPDWRHHLNRFVAALAAENRNPTS</sequence>